<feature type="transmembrane region" description="Helical" evidence="7">
    <location>
        <begin position="242"/>
        <end position="263"/>
    </location>
</feature>
<feature type="region of interest" description="Disordered" evidence="6">
    <location>
        <begin position="276"/>
        <end position="296"/>
    </location>
</feature>
<evidence type="ECO:0000256" key="7">
    <source>
        <dbReference type="SAM" id="Phobius"/>
    </source>
</evidence>
<dbReference type="Proteomes" id="UP001590950">
    <property type="component" value="Unassembled WGS sequence"/>
</dbReference>
<sequence length="365" mass="40747">MVNPGDSRTADIVVAVALLTTLSTLSFVGRVWGRLLSAVRLGWDDLFMTIALLGCWAISADNIVAIRYGSGRHAMYLSSSDIRDWKKAFYAFLILQIVTTTFIKMAILVLYRRTFITKSFRRAVYAVGAIILADSLAIFLAECFYCLPIERLWNPEVPGKCVNPVYFTTIGSSTLLVTDLMVNIMPLPVIWKLHTTMRRKIELTFIFMLGGFACLSRIVQIVDSSRLEVNDLTWSNVDVAVWNMVEVHIGCVAANIPLMGPLFSRLSRRLNLSDHMPSSWPEGTKEEQPSARHTLKGPIGVEHGFRRMKEYGSEVKNSQTQGVVASTIGTGDRYADDAFEMDNLGGHGIMVKTDLEQDYVEPVAH</sequence>
<dbReference type="Pfam" id="PF20684">
    <property type="entry name" value="Fung_rhodopsin"/>
    <property type="match status" value="1"/>
</dbReference>
<dbReference type="EMBL" id="JBEFKJ010000013">
    <property type="protein sequence ID" value="KAL2042601.1"/>
    <property type="molecule type" value="Genomic_DNA"/>
</dbReference>
<dbReference type="InterPro" id="IPR049326">
    <property type="entry name" value="Rhodopsin_dom_fungi"/>
</dbReference>
<dbReference type="InterPro" id="IPR052337">
    <property type="entry name" value="SAT4-like"/>
</dbReference>
<evidence type="ECO:0000259" key="8">
    <source>
        <dbReference type="Pfam" id="PF20684"/>
    </source>
</evidence>
<evidence type="ECO:0000256" key="5">
    <source>
        <dbReference type="ARBA" id="ARBA00038359"/>
    </source>
</evidence>
<keyword evidence="4 7" id="KW-0472">Membrane</keyword>
<dbReference type="PANTHER" id="PTHR33048:SF47">
    <property type="entry name" value="INTEGRAL MEMBRANE PROTEIN-RELATED"/>
    <property type="match status" value="1"/>
</dbReference>
<evidence type="ECO:0000313" key="9">
    <source>
        <dbReference type="EMBL" id="KAL2042601.1"/>
    </source>
</evidence>
<protein>
    <recommendedName>
        <fullName evidence="8">Rhodopsin domain-containing protein</fullName>
    </recommendedName>
</protein>
<feature type="transmembrane region" description="Helical" evidence="7">
    <location>
        <begin position="45"/>
        <end position="68"/>
    </location>
</feature>
<feature type="domain" description="Rhodopsin" evidence="8">
    <location>
        <begin position="30"/>
        <end position="265"/>
    </location>
</feature>
<keyword evidence="3 7" id="KW-1133">Transmembrane helix</keyword>
<gene>
    <name evidence="9" type="ORF">N7G274_004360</name>
</gene>
<feature type="transmembrane region" description="Helical" evidence="7">
    <location>
        <begin position="88"/>
        <end position="111"/>
    </location>
</feature>
<keyword evidence="2 7" id="KW-0812">Transmembrane</keyword>
<evidence type="ECO:0000256" key="1">
    <source>
        <dbReference type="ARBA" id="ARBA00004141"/>
    </source>
</evidence>
<proteinExistence type="inferred from homology"/>
<evidence type="ECO:0000256" key="3">
    <source>
        <dbReference type="ARBA" id="ARBA00022989"/>
    </source>
</evidence>
<feature type="transmembrane region" description="Helical" evidence="7">
    <location>
        <begin position="123"/>
        <end position="145"/>
    </location>
</feature>
<name>A0ABR4ACM3_9LECA</name>
<organism evidence="9 10">
    <name type="scientific">Stereocaulon virgatum</name>
    <dbReference type="NCBI Taxonomy" id="373712"/>
    <lineage>
        <taxon>Eukaryota</taxon>
        <taxon>Fungi</taxon>
        <taxon>Dikarya</taxon>
        <taxon>Ascomycota</taxon>
        <taxon>Pezizomycotina</taxon>
        <taxon>Lecanoromycetes</taxon>
        <taxon>OSLEUM clade</taxon>
        <taxon>Lecanoromycetidae</taxon>
        <taxon>Lecanorales</taxon>
        <taxon>Lecanorineae</taxon>
        <taxon>Stereocaulaceae</taxon>
        <taxon>Stereocaulon</taxon>
    </lineage>
</organism>
<comment type="similarity">
    <text evidence="5">Belongs to the SAT4 family.</text>
</comment>
<accession>A0ABR4ACM3</accession>
<comment type="caution">
    <text evidence="9">The sequence shown here is derived from an EMBL/GenBank/DDBJ whole genome shotgun (WGS) entry which is preliminary data.</text>
</comment>
<evidence type="ECO:0000313" key="10">
    <source>
        <dbReference type="Proteomes" id="UP001590950"/>
    </source>
</evidence>
<feature type="transmembrane region" description="Helical" evidence="7">
    <location>
        <begin position="12"/>
        <end position="33"/>
    </location>
</feature>
<feature type="transmembrane region" description="Helical" evidence="7">
    <location>
        <begin position="203"/>
        <end position="222"/>
    </location>
</feature>
<comment type="subcellular location">
    <subcellularLocation>
        <location evidence="1">Membrane</location>
        <topology evidence="1">Multi-pass membrane protein</topology>
    </subcellularLocation>
</comment>
<evidence type="ECO:0000256" key="6">
    <source>
        <dbReference type="SAM" id="MobiDB-lite"/>
    </source>
</evidence>
<evidence type="ECO:0000256" key="4">
    <source>
        <dbReference type="ARBA" id="ARBA00023136"/>
    </source>
</evidence>
<keyword evidence="10" id="KW-1185">Reference proteome</keyword>
<evidence type="ECO:0000256" key="2">
    <source>
        <dbReference type="ARBA" id="ARBA00022692"/>
    </source>
</evidence>
<reference evidence="9 10" key="1">
    <citation type="submission" date="2024-09" db="EMBL/GenBank/DDBJ databases">
        <title>Rethinking Asexuality: The Enigmatic Case of Functional Sexual Genes in Lepraria (Stereocaulaceae).</title>
        <authorList>
            <person name="Doellman M."/>
            <person name="Sun Y."/>
            <person name="Barcenas-Pena A."/>
            <person name="Lumbsch H.T."/>
            <person name="Grewe F."/>
        </authorList>
    </citation>
    <scope>NUCLEOTIDE SEQUENCE [LARGE SCALE GENOMIC DNA]</scope>
    <source>
        <strain evidence="9 10">Mercado 3170</strain>
    </source>
</reference>
<dbReference type="PANTHER" id="PTHR33048">
    <property type="entry name" value="PTH11-LIKE INTEGRAL MEMBRANE PROTEIN (AFU_ORTHOLOGUE AFUA_5G11245)"/>
    <property type="match status" value="1"/>
</dbReference>
<feature type="transmembrane region" description="Helical" evidence="7">
    <location>
        <begin position="165"/>
        <end position="191"/>
    </location>
</feature>